<protein>
    <submittedName>
        <fullName evidence="1">Uncharacterized protein</fullName>
    </submittedName>
</protein>
<name>A0A484L316_9ASTE</name>
<evidence type="ECO:0000313" key="1">
    <source>
        <dbReference type="EMBL" id="VFQ70716.1"/>
    </source>
</evidence>
<evidence type="ECO:0000313" key="2">
    <source>
        <dbReference type="Proteomes" id="UP000595140"/>
    </source>
</evidence>
<dbReference type="EMBL" id="OOIL02000934">
    <property type="protein sequence ID" value="VFQ70716.1"/>
    <property type="molecule type" value="Genomic_DNA"/>
</dbReference>
<keyword evidence="2" id="KW-1185">Reference proteome</keyword>
<gene>
    <name evidence="1" type="ORF">CCAM_LOCUS12492</name>
</gene>
<organism evidence="1 2">
    <name type="scientific">Cuscuta campestris</name>
    <dbReference type="NCBI Taxonomy" id="132261"/>
    <lineage>
        <taxon>Eukaryota</taxon>
        <taxon>Viridiplantae</taxon>
        <taxon>Streptophyta</taxon>
        <taxon>Embryophyta</taxon>
        <taxon>Tracheophyta</taxon>
        <taxon>Spermatophyta</taxon>
        <taxon>Magnoliopsida</taxon>
        <taxon>eudicotyledons</taxon>
        <taxon>Gunneridae</taxon>
        <taxon>Pentapetalae</taxon>
        <taxon>asterids</taxon>
        <taxon>lamiids</taxon>
        <taxon>Solanales</taxon>
        <taxon>Convolvulaceae</taxon>
        <taxon>Cuscuteae</taxon>
        <taxon>Cuscuta</taxon>
        <taxon>Cuscuta subgen. Grammica</taxon>
        <taxon>Cuscuta sect. Cleistogrammica</taxon>
    </lineage>
</organism>
<dbReference type="AlphaFoldDB" id="A0A484L316"/>
<sequence length="125" mass="14787">MRSQNRRRRRERGNNRCCSWVLPEVQDEPQVNVPPLKELWFEMGLRLCEADEIGQLMGDHLLEGWSFAVARLEGMLQVAKDEIWQQMIKNKEMFLVLTNQTQEMAKLTNLAWEAEKEKELQAEKN</sequence>
<accession>A0A484L316</accession>
<dbReference type="Proteomes" id="UP000595140">
    <property type="component" value="Unassembled WGS sequence"/>
</dbReference>
<proteinExistence type="predicted"/>
<reference evidence="1 2" key="1">
    <citation type="submission" date="2018-04" db="EMBL/GenBank/DDBJ databases">
        <authorList>
            <person name="Vogel A."/>
        </authorList>
    </citation>
    <scope>NUCLEOTIDE SEQUENCE [LARGE SCALE GENOMIC DNA]</scope>
</reference>